<comment type="similarity">
    <text evidence="1">Belongs to the class I-like SAM-binding methyltransferase superfamily. NNMT/PNMT/TEMT family.</text>
</comment>
<name>T1JM13_STRMM</name>
<dbReference type="PROSITE" id="PS51681">
    <property type="entry name" value="SAM_MT_NNMT_PNMT_TEMT"/>
    <property type="match status" value="1"/>
</dbReference>
<dbReference type="GO" id="GO:0032259">
    <property type="term" value="P:methylation"/>
    <property type="evidence" value="ECO:0007669"/>
    <property type="project" value="UniProtKB-KW"/>
</dbReference>
<dbReference type="SUPFAM" id="SSF53335">
    <property type="entry name" value="S-adenosyl-L-methionine-dependent methyltransferases"/>
    <property type="match status" value="1"/>
</dbReference>
<dbReference type="PhylomeDB" id="T1JM13"/>
<dbReference type="Proteomes" id="UP000014500">
    <property type="component" value="Unassembled WGS sequence"/>
</dbReference>
<accession>T1JM13</accession>
<evidence type="ECO:0000256" key="1">
    <source>
        <dbReference type="ARBA" id="ARBA00007996"/>
    </source>
</evidence>
<keyword evidence="6" id="KW-1185">Reference proteome</keyword>
<dbReference type="HOGENOM" id="CLU_082526_1_1_1"/>
<proteinExistence type="inferred from homology"/>
<reference evidence="5" key="2">
    <citation type="submission" date="2015-02" db="UniProtKB">
        <authorList>
            <consortium name="EnsemblMetazoa"/>
        </authorList>
    </citation>
    <scope>IDENTIFICATION</scope>
</reference>
<evidence type="ECO:0008006" key="7">
    <source>
        <dbReference type="Google" id="ProtNLM"/>
    </source>
</evidence>
<dbReference type="OMA" id="CLECACK"/>
<organism evidence="5 6">
    <name type="scientific">Strigamia maritima</name>
    <name type="common">European centipede</name>
    <name type="synonym">Geophilus maritimus</name>
    <dbReference type="NCBI Taxonomy" id="126957"/>
    <lineage>
        <taxon>Eukaryota</taxon>
        <taxon>Metazoa</taxon>
        <taxon>Ecdysozoa</taxon>
        <taxon>Arthropoda</taxon>
        <taxon>Myriapoda</taxon>
        <taxon>Chilopoda</taxon>
        <taxon>Pleurostigmophora</taxon>
        <taxon>Geophilomorpha</taxon>
        <taxon>Linotaeniidae</taxon>
        <taxon>Strigamia</taxon>
    </lineage>
</organism>
<evidence type="ECO:0000256" key="2">
    <source>
        <dbReference type="ARBA" id="ARBA00022603"/>
    </source>
</evidence>
<keyword evidence="3" id="KW-0808">Transferase</keyword>
<dbReference type="GO" id="GO:0005829">
    <property type="term" value="C:cytosol"/>
    <property type="evidence" value="ECO:0007669"/>
    <property type="project" value="TreeGrafter"/>
</dbReference>
<keyword evidence="4" id="KW-0949">S-adenosyl-L-methionine</keyword>
<dbReference type="GO" id="GO:0008170">
    <property type="term" value="F:N-methyltransferase activity"/>
    <property type="evidence" value="ECO:0007669"/>
    <property type="project" value="TreeGrafter"/>
</dbReference>
<dbReference type="InterPro" id="IPR000940">
    <property type="entry name" value="NNMT_TEMT_trans"/>
</dbReference>
<evidence type="ECO:0000313" key="5">
    <source>
        <dbReference type="EnsemblMetazoa" id="SMAR014893-PA"/>
    </source>
</evidence>
<reference evidence="6" key="1">
    <citation type="submission" date="2011-05" db="EMBL/GenBank/DDBJ databases">
        <authorList>
            <person name="Richards S.R."/>
            <person name="Qu J."/>
            <person name="Jiang H."/>
            <person name="Jhangiani S.N."/>
            <person name="Agravi P."/>
            <person name="Goodspeed R."/>
            <person name="Gross S."/>
            <person name="Mandapat C."/>
            <person name="Jackson L."/>
            <person name="Mathew T."/>
            <person name="Pu L."/>
            <person name="Thornton R."/>
            <person name="Saada N."/>
            <person name="Wilczek-Boney K.B."/>
            <person name="Lee S."/>
            <person name="Kovar C."/>
            <person name="Wu Y."/>
            <person name="Scherer S.E."/>
            <person name="Worley K.C."/>
            <person name="Muzny D.M."/>
            <person name="Gibbs R."/>
        </authorList>
    </citation>
    <scope>NUCLEOTIDE SEQUENCE</scope>
    <source>
        <strain evidence="6">Brora</strain>
    </source>
</reference>
<dbReference type="Gene3D" id="3.40.50.150">
    <property type="entry name" value="Vaccinia Virus protein VP39"/>
    <property type="match status" value="1"/>
</dbReference>
<evidence type="ECO:0000256" key="4">
    <source>
        <dbReference type="ARBA" id="ARBA00022691"/>
    </source>
</evidence>
<dbReference type="AlphaFoldDB" id="T1JM13"/>
<dbReference type="PANTHER" id="PTHR10867:SF17">
    <property type="entry name" value="NICOTINAMIDE N-METHYLTRANSFERASE"/>
    <property type="match status" value="1"/>
</dbReference>
<evidence type="ECO:0000256" key="3">
    <source>
        <dbReference type="ARBA" id="ARBA00022679"/>
    </source>
</evidence>
<dbReference type="CDD" id="cd02440">
    <property type="entry name" value="AdoMet_MTases"/>
    <property type="match status" value="1"/>
</dbReference>
<protein>
    <recommendedName>
        <fullName evidence="7">Methyltransferase domain-containing protein</fullName>
    </recommendedName>
</protein>
<dbReference type="EnsemblMetazoa" id="SMAR014893-RA">
    <property type="protein sequence ID" value="SMAR014893-PA"/>
    <property type="gene ID" value="SMAR014893"/>
</dbReference>
<dbReference type="EMBL" id="JH431501">
    <property type="status" value="NOT_ANNOTATED_CDS"/>
    <property type="molecule type" value="Genomic_DNA"/>
</dbReference>
<dbReference type="InterPro" id="IPR029063">
    <property type="entry name" value="SAM-dependent_MTases_sf"/>
</dbReference>
<dbReference type="Pfam" id="PF01234">
    <property type="entry name" value="NNMT_PNMT_TEMT"/>
    <property type="match status" value="1"/>
</dbReference>
<dbReference type="eggNOG" id="ENOG502QT44">
    <property type="taxonomic scope" value="Eukaryota"/>
</dbReference>
<dbReference type="PANTHER" id="PTHR10867">
    <property type="entry name" value="NNMT/PNMT/TEMT FAMILY MEMBER"/>
    <property type="match status" value="1"/>
</dbReference>
<sequence length="251" mass="28510">MAEIKKLYEENFKAHMYAKHYVKESKLEYPFFMEDFYHRLFEEGKLKGKTLIDVGCGPSLRAALIGSRYGCDVYCADLLENNRNFIRNWLDNGQSAFDYSGQFKHVAQLEGNDDFGYLEERVKKCVKDVFYCDIMSENPLHPRPLRQFDIVTSSLVLDCYPDQADYLKGAKSIGSLVRPGGYLAFGSSLSCSYYEIGDKTLPSTDVDGAKAKKAFTEAGLKVLQINEYYYKNPVPGTDGKGLFTLYAIKEI</sequence>
<keyword evidence="2" id="KW-0489">Methyltransferase</keyword>
<evidence type="ECO:0000313" key="6">
    <source>
        <dbReference type="Proteomes" id="UP000014500"/>
    </source>
</evidence>